<dbReference type="EMBL" id="JAFFZE010000012">
    <property type="protein sequence ID" value="MCT2584467.1"/>
    <property type="molecule type" value="Genomic_DNA"/>
</dbReference>
<protein>
    <recommendedName>
        <fullName evidence="3">Endonuclease/exonuclease/phosphatase domain-containing protein</fullName>
    </recommendedName>
</protein>
<dbReference type="RefSeq" id="WP_260191868.1">
    <property type="nucleotide sequence ID" value="NZ_JAFFZE010000012.1"/>
</dbReference>
<evidence type="ECO:0008006" key="3">
    <source>
        <dbReference type="Google" id="ProtNLM"/>
    </source>
</evidence>
<gene>
    <name evidence="1" type="ORF">JT362_15180</name>
</gene>
<accession>A0ABT2J9C6</accession>
<comment type="caution">
    <text evidence="1">The sequence shown here is derived from an EMBL/GenBank/DDBJ whole genome shotgun (WGS) entry which is preliminary data.</text>
</comment>
<dbReference type="Gene3D" id="3.60.10.10">
    <property type="entry name" value="Endonuclease/exonuclease/phosphatase"/>
    <property type="match status" value="1"/>
</dbReference>
<evidence type="ECO:0000313" key="2">
    <source>
        <dbReference type="Proteomes" id="UP001156441"/>
    </source>
</evidence>
<sequence length="134" mass="14525">MANEIRGRVDRELHGQAEVFTSAVGELRAWERTWSARTLKMVNWNIQQGGGGNAVWPRNDGVGTESKDIDGLAARLMAGEVDIATLQEMWKGDAEKLEKALDERAAPGEKWEVHFGKASSTTSVTPSSCAPATA</sequence>
<reference evidence="1 2" key="1">
    <citation type="submission" date="2021-02" db="EMBL/GenBank/DDBJ databases">
        <title>Actinophytocola xerophila sp. nov., isolated from soil of cotton cropping field.</title>
        <authorList>
            <person name="Huang R."/>
            <person name="Chen X."/>
            <person name="Ge X."/>
            <person name="Liu W."/>
        </authorList>
    </citation>
    <scope>NUCLEOTIDE SEQUENCE [LARGE SCALE GENOMIC DNA]</scope>
    <source>
        <strain evidence="1 2">S1-96</strain>
    </source>
</reference>
<dbReference type="Proteomes" id="UP001156441">
    <property type="component" value="Unassembled WGS sequence"/>
</dbReference>
<organism evidence="1 2">
    <name type="scientific">Actinophytocola gossypii</name>
    <dbReference type="NCBI Taxonomy" id="2812003"/>
    <lineage>
        <taxon>Bacteria</taxon>
        <taxon>Bacillati</taxon>
        <taxon>Actinomycetota</taxon>
        <taxon>Actinomycetes</taxon>
        <taxon>Pseudonocardiales</taxon>
        <taxon>Pseudonocardiaceae</taxon>
    </lineage>
</organism>
<evidence type="ECO:0000313" key="1">
    <source>
        <dbReference type="EMBL" id="MCT2584467.1"/>
    </source>
</evidence>
<dbReference type="InterPro" id="IPR036691">
    <property type="entry name" value="Endo/exonu/phosph_ase_sf"/>
</dbReference>
<name>A0ABT2J9C6_9PSEU</name>
<keyword evidence="2" id="KW-1185">Reference proteome</keyword>
<proteinExistence type="predicted"/>